<dbReference type="InterPro" id="IPR025875">
    <property type="entry name" value="Leu-rich_rpt_4"/>
</dbReference>
<reference evidence="6" key="1">
    <citation type="submission" date="2021-06" db="EMBL/GenBank/DDBJ databases">
        <authorList>
            <person name="Kallberg Y."/>
            <person name="Tangrot J."/>
            <person name="Rosling A."/>
        </authorList>
    </citation>
    <scope>NUCLEOTIDE SEQUENCE</scope>
    <source>
        <strain evidence="6">FL966</strain>
    </source>
</reference>
<keyword evidence="3" id="KW-0433">Leucine-rich repeat</keyword>
<dbReference type="InterPro" id="IPR052410">
    <property type="entry name" value="DRC5"/>
</dbReference>
<comment type="caution">
    <text evidence="6">The sequence shown here is derived from an EMBL/GenBank/DDBJ whole genome shotgun (WGS) entry which is preliminary data.</text>
</comment>
<dbReference type="Gene3D" id="3.80.10.10">
    <property type="entry name" value="Ribonuclease Inhibitor"/>
    <property type="match status" value="1"/>
</dbReference>
<feature type="non-terminal residue" evidence="6">
    <location>
        <position position="1"/>
    </location>
</feature>
<dbReference type="SUPFAM" id="SSF52047">
    <property type="entry name" value="RNI-like"/>
    <property type="match status" value="1"/>
</dbReference>
<evidence type="ECO:0000256" key="1">
    <source>
        <dbReference type="ARBA" id="ARBA00004245"/>
    </source>
</evidence>
<evidence type="ECO:0000313" key="7">
    <source>
        <dbReference type="Proteomes" id="UP000789759"/>
    </source>
</evidence>
<evidence type="ECO:0000256" key="3">
    <source>
        <dbReference type="ARBA" id="ARBA00022614"/>
    </source>
</evidence>
<dbReference type="Pfam" id="PF12799">
    <property type="entry name" value="LRR_4"/>
    <property type="match status" value="1"/>
</dbReference>
<accession>A0A9N9FY81</accession>
<organism evidence="6 7">
    <name type="scientific">Cetraspora pellucida</name>
    <dbReference type="NCBI Taxonomy" id="1433469"/>
    <lineage>
        <taxon>Eukaryota</taxon>
        <taxon>Fungi</taxon>
        <taxon>Fungi incertae sedis</taxon>
        <taxon>Mucoromycota</taxon>
        <taxon>Glomeromycotina</taxon>
        <taxon>Glomeromycetes</taxon>
        <taxon>Diversisporales</taxon>
        <taxon>Gigasporaceae</taxon>
        <taxon>Cetraspora</taxon>
    </lineage>
</organism>
<dbReference type="Proteomes" id="UP000789759">
    <property type="component" value="Unassembled WGS sequence"/>
</dbReference>
<dbReference type="GO" id="GO:0005856">
    <property type="term" value="C:cytoskeleton"/>
    <property type="evidence" value="ECO:0007669"/>
    <property type="project" value="UniProtKB-SubCell"/>
</dbReference>
<protein>
    <submittedName>
        <fullName evidence="6">20847_t:CDS:1</fullName>
    </submittedName>
</protein>
<keyword evidence="2" id="KW-0963">Cytoplasm</keyword>
<dbReference type="InterPro" id="IPR032675">
    <property type="entry name" value="LRR_dom_sf"/>
</dbReference>
<evidence type="ECO:0000256" key="5">
    <source>
        <dbReference type="ARBA" id="ARBA00023212"/>
    </source>
</evidence>
<dbReference type="OrthoDB" id="120976at2759"/>
<evidence type="ECO:0000313" key="6">
    <source>
        <dbReference type="EMBL" id="CAG8568588.1"/>
    </source>
</evidence>
<keyword evidence="4" id="KW-0677">Repeat</keyword>
<dbReference type="PANTHER" id="PTHR24107">
    <property type="entry name" value="YNEIN REGULATORY COMPLEX SUBUNIT 5"/>
    <property type="match status" value="1"/>
</dbReference>
<evidence type="ECO:0000256" key="4">
    <source>
        <dbReference type="ARBA" id="ARBA00022737"/>
    </source>
</evidence>
<dbReference type="EMBL" id="CAJVQA010003179">
    <property type="protein sequence ID" value="CAG8568588.1"/>
    <property type="molecule type" value="Genomic_DNA"/>
</dbReference>
<dbReference type="AlphaFoldDB" id="A0A9N9FY81"/>
<dbReference type="PANTHER" id="PTHR24107:SF2">
    <property type="entry name" value="NLR FAMILY CARD DOMAIN CONTAINING 3"/>
    <property type="match status" value="1"/>
</dbReference>
<keyword evidence="5" id="KW-0206">Cytoskeleton</keyword>
<proteinExistence type="predicted"/>
<evidence type="ECO:0000256" key="2">
    <source>
        <dbReference type="ARBA" id="ARBA00022490"/>
    </source>
</evidence>
<comment type="subcellular location">
    <subcellularLocation>
        <location evidence="1">Cytoplasm</location>
        <location evidence="1">Cytoskeleton</location>
    </subcellularLocation>
</comment>
<keyword evidence="7" id="KW-1185">Reference proteome</keyword>
<name>A0A9N9FY81_9GLOM</name>
<gene>
    <name evidence="6" type="ORF">CPELLU_LOCUS5543</name>
</gene>
<sequence length="135" mass="15081">VEAIAKALCKNVSLTYLNLAGNNITSSYGILSEALCKNTRLTSLDLHNNRPTTLDLKLLAKALSKNTTLTDLNLNSNHISTTEGKKSIDKRAEDIKERIMIIGEVKYRKYQPNYSRQRTVLGLGQLLVAHWLQGQ</sequence>